<dbReference type="PANTHER" id="PTHR43481:SF4">
    <property type="entry name" value="GLYCEROL-1-PHOSPHATE PHOSPHOHYDROLASE 1-RELATED"/>
    <property type="match status" value="1"/>
</dbReference>
<dbReference type="InterPro" id="IPR023198">
    <property type="entry name" value="PGP-like_dom2"/>
</dbReference>
<gene>
    <name evidence="1" type="ORF">SAMN05661044_02269</name>
</gene>
<protein>
    <submittedName>
        <fullName evidence="1">Haloacid dehalogenase superfamily, subfamily IA, variant 3 with third motif having DD or ED</fullName>
    </submittedName>
</protein>
<dbReference type="STRING" id="407022.SAMN05661044_02269"/>
<proteinExistence type="predicted"/>
<dbReference type="InterPro" id="IPR006439">
    <property type="entry name" value="HAD-SF_hydro_IA"/>
</dbReference>
<dbReference type="AlphaFoldDB" id="A0A1H7PK62"/>
<dbReference type="Gene3D" id="1.10.150.240">
    <property type="entry name" value="Putative phosphatase, domain 2"/>
    <property type="match status" value="1"/>
</dbReference>
<dbReference type="SUPFAM" id="SSF56784">
    <property type="entry name" value="HAD-like"/>
    <property type="match status" value="1"/>
</dbReference>
<dbReference type="CDD" id="cd07505">
    <property type="entry name" value="HAD_BPGM-like"/>
    <property type="match status" value="1"/>
</dbReference>
<dbReference type="Gene3D" id="3.40.50.1000">
    <property type="entry name" value="HAD superfamily/HAD-like"/>
    <property type="match status" value="1"/>
</dbReference>
<dbReference type="InterPro" id="IPR023214">
    <property type="entry name" value="HAD_sf"/>
</dbReference>
<dbReference type="Pfam" id="PF00702">
    <property type="entry name" value="Hydrolase"/>
    <property type="match status" value="1"/>
</dbReference>
<dbReference type="PANTHER" id="PTHR43481">
    <property type="entry name" value="FRUCTOSE-1-PHOSPHATE PHOSPHATASE"/>
    <property type="match status" value="1"/>
</dbReference>
<dbReference type="GO" id="GO:0050308">
    <property type="term" value="F:sugar-phosphatase activity"/>
    <property type="evidence" value="ECO:0007669"/>
    <property type="project" value="TreeGrafter"/>
</dbReference>
<dbReference type="RefSeq" id="WP_093325710.1">
    <property type="nucleotide sequence ID" value="NZ_FOAF01000002.1"/>
</dbReference>
<keyword evidence="2" id="KW-1185">Reference proteome</keyword>
<dbReference type="Proteomes" id="UP000199421">
    <property type="component" value="Unassembled WGS sequence"/>
</dbReference>
<dbReference type="SFLD" id="SFLDG01129">
    <property type="entry name" value="C1.5:_HAD__Beta-PGM__Phosphata"/>
    <property type="match status" value="1"/>
</dbReference>
<dbReference type="OrthoDB" id="9797743at2"/>
<sequence>MSINTLEKLSILKEKTAGKYKALLYDCDGTLADNMLAHKLSYKEAAAKYGIDLDTNIIDELAGWPTLLVAEEISKRYQTYLPDTFSKEKTAVFFDRYIERTEPIAFVTEHLKSNFGKALIGVVSGGSRRTVQKTLSVLGLTDYIDVLICAGETPNGKPYPDPFLAAAKTLEVDPSECMVFEDGDPGVTAAIAAGMDWVRIDKI</sequence>
<reference evidence="2" key="1">
    <citation type="submission" date="2016-10" db="EMBL/GenBank/DDBJ databases">
        <authorList>
            <person name="Varghese N."/>
            <person name="Submissions S."/>
        </authorList>
    </citation>
    <scope>NUCLEOTIDE SEQUENCE [LARGE SCALE GENOMIC DNA]</scope>
    <source>
        <strain evidence="2">DSM 18733</strain>
    </source>
</reference>
<accession>A0A1H7PK62</accession>
<dbReference type="InterPro" id="IPR051806">
    <property type="entry name" value="HAD-like_SPP"/>
</dbReference>
<dbReference type="SFLD" id="SFLDS00003">
    <property type="entry name" value="Haloacid_Dehalogenase"/>
    <property type="match status" value="1"/>
</dbReference>
<dbReference type="InterPro" id="IPR036412">
    <property type="entry name" value="HAD-like_sf"/>
</dbReference>
<evidence type="ECO:0000313" key="1">
    <source>
        <dbReference type="EMBL" id="SEL36163.1"/>
    </source>
</evidence>
<dbReference type="EMBL" id="FOAF01000002">
    <property type="protein sequence ID" value="SEL36163.1"/>
    <property type="molecule type" value="Genomic_DNA"/>
</dbReference>
<dbReference type="NCBIfam" id="TIGR01509">
    <property type="entry name" value="HAD-SF-IA-v3"/>
    <property type="match status" value="1"/>
</dbReference>
<organism evidence="1 2">
    <name type="scientific">Olivibacter domesticus</name>
    <name type="common">Pseudosphingobacterium domesticum</name>
    <dbReference type="NCBI Taxonomy" id="407022"/>
    <lineage>
        <taxon>Bacteria</taxon>
        <taxon>Pseudomonadati</taxon>
        <taxon>Bacteroidota</taxon>
        <taxon>Sphingobacteriia</taxon>
        <taxon>Sphingobacteriales</taxon>
        <taxon>Sphingobacteriaceae</taxon>
        <taxon>Olivibacter</taxon>
    </lineage>
</organism>
<name>A0A1H7PK62_OLID1</name>
<evidence type="ECO:0000313" key="2">
    <source>
        <dbReference type="Proteomes" id="UP000199421"/>
    </source>
</evidence>